<organism evidence="1 2">
    <name type="scientific">Aliivibrio sifiae</name>
    <dbReference type="NCBI Taxonomy" id="566293"/>
    <lineage>
        <taxon>Bacteria</taxon>
        <taxon>Pseudomonadati</taxon>
        <taxon>Pseudomonadota</taxon>
        <taxon>Gammaproteobacteria</taxon>
        <taxon>Vibrionales</taxon>
        <taxon>Vibrionaceae</taxon>
        <taxon>Aliivibrio</taxon>
    </lineage>
</organism>
<protein>
    <recommendedName>
        <fullName evidence="3">Repressor</fullName>
    </recommendedName>
</protein>
<dbReference type="RefSeq" id="WP_155643429.1">
    <property type="nucleotide sequence ID" value="NZ_BSOU01000001.1"/>
</dbReference>
<comment type="caution">
    <text evidence="1">The sequence shown here is derived from an EMBL/GenBank/DDBJ whole genome shotgun (WGS) entry which is preliminary data.</text>
</comment>
<evidence type="ECO:0000313" key="2">
    <source>
        <dbReference type="Proteomes" id="UP001156660"/>
    </source>
</evidence>
<dbReference type="Proteomes" id="UP001156660">
    <property type="component" value="Unassembled WGS sequence"/>
</dbReference>
<accession>A0ABQ6ACS7</accession>
<keyword evidence="2" id="KW-1185">Reference proteome</keyword>
<reference evidence="2" key="1">
    <citation type="journal article" date="2019" name="Int. J. Syst. Evol. Microbiol.">
        <title>The Global Catalogue of Microorganisms (GCM) 10K type strain sequencing project: providing services to taxonomists for standard genome sequencing and annotation.</title>
        <authorList>
            <consortium name="The Broad Institute Genomics Platform"/>
            <consortium name="The Broad Institute Genome Sequencing Center for Infectious Disease"/>
            <person name="Wu L."/>
            <person name="Ma J."/>
        </authorList>
    </citation>
    <scope>NUCLEOTIDE SEQUENCE [LARGE SCALE GENOMIC DNA]</scope>
    <source>
        <strain evidence="2">NBRC 105001</strain>
    </source>
</reference>
<name>A0ABQ6ACS7_9GAMM</name>
<evidence type="ECO:0000313" key="1">
    <source>
        <dbReference type="EMBL" id="GLR73418.1"/>
    </source>
</evidence>
<evidence type="ECO:0008006" key="3">
    <source>
        <dbReference type="Google" id="ProtNLM"/>
    </source>
</evidence>
<gene>
    <name evidence="1" type="ORF">GCM10007855_02910</name>
</gene>
<sequence length="49" mass="5669">MQSESLRKQVLLKTIKKDVEVALTLKEISKSDLVKMIRYFAMKAEALNE</sequence>
<dbReference type="EMBL" id="BSOU01000001">
    <property type="protein sequence ID" value="GLR73418.1"/>
    <property type="molecule type" value="Genomic_DNA"/>
</dbReference>
<proteinExistence type="predicted"/>